<dbReference type="PROSITE" id="PS50206">
    <property type="entry name" value="RHODANESE_3"/>
    <property type="match status" value="1"/>
</dbReference>
<keyword evidence="2" id="KW-0808">Transferase</keyword>
<keyword evidence="3" id="KW-1185">Reference proteome</keyword>
<dbReference type="RefSeq" id="WP_343057429.1">
    <property type="nucleotide sequence ID" value="NZ_JACHWZ010000005.1"/>
</dbReference>
<dbReference type="GO" id="GO:0016740">
    <property type="term" value="F:transferase activity"/>
    <property type="evidence" value="ECO:0007669"/>
    <property type="project" value="UniProtKB-KW"/>
</dbReference>
<dbReference type="SUPFAM" id="SSF52821">
    <property type="entry name" value="Rhodanese/Cell cycle control phosphatase"/>
    <property type="match status" value="1"/>
</dbReference>
<organism evidence="2 3">
    <name type="scientific">Microbulbifer rhizosphaerae</name>
    <dbReference type="NCBI Taxonomy" id="1562603"/>
    <lineage>
        <taxon>Bacteria</taxon>
        <taxon>Pseudomonadati</taxon>
        <taxon>Pseudomonadota</taxon>
        <taxon>Gammaproteobacteria</taxon>
        <taxon>Cellvibrionales</taxon>
        <taxon>Microbulbiferaceae</taxon>
        <taxon>Microbulbifer</taxon>
    </lineage>
</organism>
<dbReference type="InterPro" id="IPR001763">
    <property type="entry name" value="Rhodanese-like_dom"/>
</dbReference>
<accession>A0A7W4Z9U7</accession>
<dbReference type="Proteomes" id="UP000535937">
    <property type="component" value="Unassembled WGS sequence"/>
</dbReference>
<comment type="caution">
    <text evidence="2">The sequence shown here is derived from an EMBL/GenBank/DDBJ whole genome shotgun (WGS) entry which is preliminary data.</text>
</comment>
<sequence>MDFFVFMSEQWLLVSLLVVLLYAFALSERYKAGTPASVHEVTRLINSEGGRVLDIRDKSEYSAGHIVDALHIPHGQVAERIAELAKVKDKPLIVADKMGQHAGAVGRLLKRDGFQVRRLQGGMVEWSNQNLPLVKG</sequence>
<dbReference type="CDD" id="cd00158">
    <property type="entry name" value="RHOD"/>
    <property type="match status" value="1"/>
</dbReference>
<gene>
    <name evidence="2" type="ORF">FHS09_001448</name>
</gene>
<evidence type="ECO:0000259" key="1">
    <source>
        <dbReference type="PROSITE" id="PS50206"/>
    </source>
</evidence>
<dbReference type="Gene3D" id="3.40.250.10">
    <property type="entry name" value="Rhodanese-like domain"/>
    <property type="match status" value="1"/>
</dbReference>
<dbReference type="InterPro" id="IPR036873">
    <property type="entry name" value="Rhodanese-like_dom_sf"/>
</dbReference>
<feature type="domain" description="Rhodanese" evidence="1">
    <location>
        <begin position="46"/>
        <end position="135"/>
    </location>
</feature>
<name>A0A7W4Z9U7_9GAMM</name>
<dbReference type="InterPro" id="IPR050229">
    <property type="entry name" value="GlpE_sulfurtransferase"/>
</dbReference>
<reference evidence="2 3" key="1">
    <citation type="submission" date="2020-08" db="EMBL/GenBank/DDBJ databases">
        <title>Genomic Encyclopedia of Type Strains, Phase III (KMG-III): the genomes of soil and plant-associated and newly described type strains.</title>
        <authorList>
            <person name="Whitman W."/>
        </authorList>
    </citation>
    <scope>NUCLEOTIDE SEQUENCE [LARGE SCALE GENOMIC DNA]</scope>
    <source>
        <strain evidence="2 3">CECT 8799</strain>
    </source>
</reference>
<dbReference type="Pfam" id="PF00581">
    <property type="entry name" value="Rhodanese"/>
    <property type="match status" value="1"/>
</dbReference>
<protein>
    <submittedName>
        <fullName evidence="2">Rhodanese-related sulfurtransferase</fullName>
    </submittedName>
</protein>
<dbReference type="AlphaFoldDB" id="A0A7W4Z9U7"/>
<evidence type="ECO:0000313" key="3">
    <source>
        <dbReference type="Proteomes" id="UP000535937"/>
    </source>
</evidence>
<dbReference type="SMART" id="SM00450">
    <property type="entry name" value="RHOD"/>
    <property type="match status" value="1"/>
</dbReference>
<dbReference type="PANTHER" id="PTHR43031:SF18">
    <property type="entry name" value="RHODANESE-RELATED SULFURTRANSFERASES"/>
    <property type="match status" value="1"/>
</dbReference>
<evidence type="ECO:0000313" key="2">
    <source>
        <dbReference type="EMBL" id="MBB3060629.1"/>
    </source>
</evidence>
<dbReference type="EMBL" id="JACHWZ010000005">
    <property type="protein sequence ID" value="MBB3060629.1"/>
    <property type="molecule type" value="Genomic_DNA"/>
</dbReference>
<dbReference type="PANTHER" id="PTHR43031">
    <property type="entry name" value="FAD-DEPENDENT OXIDOREDUCTASE"/>
    <property type="match status" value="1"/>
</dbReference>
<proteinExistence type="predicted"/>